<feature type="chain" id="PRO_5037160459" evidence="1">
    <location>
        <begin position="25"/>
        <end position="433"/>
    </location>
</feature>
<keyword evidence="4" id="KW-1185">Reference proteome</keyword>
<reference evidence="3" key="1">
    <citation type="submission" date="2020-08" db="EMBL/GenBank/DDBJ databases">
        <title>Pontibacter sp. SD6 16S ribosomal RNA gene Genome sequencing and assembly.</title>
        <authorList>
            <person name="Kang M."/>
        </authorList>
    </citation>
    <scope>NUCLEOTIDE SEQUENCE</scope>
    <source>
        <strain evidence="3">SD6</strain>
    </source>
</reference>
<dbReference type="PANTHER" id="PTHR43135:SF3">
    <property type="entry name" value="ALPHA-D-RIBOSE 1-METHYLPHOSPHONATE 5-TRIPHOSPHATE DIPHOSPHATASE"/>
    <property type="match status" value="1"/>
</dbReference>
<dbReference type="Proteomes" id="UP000603640">
    <property type="component" value="Unassembled WGS sequence"/>
</dbReference>
<evidence type="ECO:0000313" key="4">
    <source>
        <dbReference type="Proteomes" id="UP000603640"/>
    </source>
</evidence>
<dbReference type="InterPro" id="IPR013108">
    <property type="entry name" value="Amidohydro_3"/>
</dbReference>
<dbReference type="InterPro" id="IPR051781">
    <property type="entry name" value="Metallo-dep_Hydrolase"/>
</dbReference>
<accession>A0A923N7S8</accession>
<dbReference type="SUPFAM" id="SSF51338">
    <property type="entry name" value="Composite domain of metallo-dependent hydrolases"/>
    <property type="match status" value="1"/>
</dbReference>
<evidence type="ECO:0000313" key="3">
    <source>
        <dbReference type="EMBL" id="MBC5993786.1"/>
    </source>
</evidence>
<keyword evidence="1" id="KW-0732">Signal</keyword>
<dbReference type="EMBL" id="JACRVF010000003">
    <property type="protein sequence ID" value="MBC5993786.1"/>
    <property type="molecule type" value="Genomic_DNA"/>
</dbReference>
<dbReference type="Pfam" id="PF07969">
    <property type="entry name" value="Amidohydro_3"/>
    <property type="match status" value="1"/>
</dbReference>
<dbReference type="PANTHER" id="PTHR43135">
    <property type="entry name" value="ALPHA-D-RIBOSE 1-METHYLPHOSPHONATE 5-TRIPHOSPHATE DIPHOSPHATASE"/>
    <property type="match status" value="1"/>
</dbReference>
<proteinExistence type="predicted"/>
<dbReference type="InterPro" id="IPR011059">
    <property type="entry name" value="Metal-dep_hydrolase_composite"/>
</dbReference>
<comment type="caution">
    <text evidence="3">The sequence shown here is derived from an EMBL/GenBank/DDBJ whole genome shotgun (WGS) entry which is preliminary data.</text>
</comment>
<sequence length="433" mass="46246">MKSNKQLLAAFGMALLLGGQPLLAQDQPHVFKGAKIIPISGQPIENGILVVQNGKITAVGAADKVKTPKNAVEFDMTGKVLMPGLVDTHSHLGEGSGGDGSGALHPDVRIIDAINPLSDTFKRALAGGITTVNIMPGSGHLMSGQTVYLKMRDAKTIGDMAFCDDVTNGICGGMKMANGTNPMKAAPFPGTRAKSAAMARQLFLDAQAYNNKIKAAKGKADKMPERKPSLEPLVEILDGKRVVHFHTHRYDDVLTALRLQKEFGFKLVLHHVSEAWKAADEIAKAGVAASIITLDSPGGKSEAVEIRNTNGAALEKAGVLTAFHTDDGITDSRLFLRGAALGVRAGMSREKALEALTIAGAKMMELDSRVGSLEKGKDADFIVLNGEPFSVYTKVEQTWVEGKKRFDLHNPDDKKFATGGYNTFSGEIHYHAH</sequence>
<protein>
    <submittedName>
        <fullName evidence="3">Amidohydrolase family protein</fullName>
    </submittedName>
</protein>
<evidence type="ECO:0000256" key="1">
    <source>
        <dbReference type="SAM" id="SignalP"/>
    </source>
</evidence>
<dbReference type="InterPro" id="IPR032466">
    <property type="entry name" value="Metal_Hydrolase"/>
</dbReference>
<feature type="signal peptide" evidence="1">
    <location>
        <begin position="1"/>
        <end position="24"/>
    </location>
</feature>
<dbReference type="AlphaFoldDB" id="A0A923N7S8"/>
<gene>
    <name evidence="3" type="ORF">H8S84_13145</name>
</gene>
<dbReference type="SUPFAM" id="SSF51556">
    <property type="entry name" value="Metallo-dependent hydrolases"/>
    <property type="match status" value="1"/>
</dbReference>
<dbReference type="Gene3D" id="2.30.40.10">
    <property type="entry name" value="Urease, subunit C, domain 1"/>
    <property type="match status" value="1"/>
</dbReference>
<organism evidence="3 4">
    <name type="scientific">Pontibacter cellulosilyticus</name>
    <dbReference type="NCBI Taxonomy" id="1720253"/>
    <lineage>
        <taxon>Bacteria</taxon>
        <taxon>Pseudomonadati</taxon>
        <taxon>Bacteroidota</taxon>
        <taxon>Cytophagia</taxon>
        <taxon>Cytophagales</taxon>
        <taxon>Hymenobacteraceae</taxon>
        <taxon>Pontibacter</taxon>
    </lineage>
</organism>
<dbReference type="GO" id="GO:0016810">
    <property type="term" value="F:hydrolase activity, acting on carbon-nitrogen (but not peptide) bonds"/>
    <property type="evidence" value="ECO:0007669"/>
    <property type="project" value="InterPro"/>
</dbReference>
<dbReference type="RefSeq" id="WP_187067787.1">
    <property type="nucleotide sequence ID" value="NZ_JACRVF010000003.1"/>
</dbReference>
<dbReference type="Gene3D" id="3.20.20.140">
    <property type="entry name" value="Metal-dependent hydrolases"/>
    <property type="match status" value="1"/>
</dbReference>
<evidence type="ECO:0000259" key="2">
    <source>
        <dbReference type="Pfam" id="PF07969"/>
    </source>
</evidence>
<name>A0A923N7S8_9BACT</name>
<feature type="domain" description="Amidohydrolase 3" evidence="2">
    <location>
        <begin position="244"/>
        <end position="403"/>
    </location>
</feature>